<keyword evidence="8" id="KW-0443">Lipid metabolism</keyword>
<evidence type="ECO:0000313" key="13">
    <source>
        <dbReference type="EMBL" id="MCF4121480.1"/>
    </source>
</evidence>
<dbReference type="SUPFAM" id="SSF52777">
    <property type="entry name" value="CoA-dependent acyltransferases"/>
    <property type="match status" value="2"/>
</dbReference>
<comment type="pathway">
    <text evidence="1">Glycerolipid metabolism; triacylglycerol biosynthesis.</text>
</comment>
<evidence type="ECO:0000256" key="3">
    <source>
        <dbReference type="ARBA" id="ARBA00009587"/>
    </source>
</evidence>
<dbReference type="Gene3D" id="3.30.559.10">
    <property type="entry name" value="Chloramphenicol acetyltransferase-like domain"/>
    <property type="match status" value="1"/>
</dbReference>
<name>A0AA41QDJ3_9MICO</name>
<dbReference type="GO" id="GO:0071731">
    <property type="term" value="P:response to nitric oxide"/>
    <property type="evidence" value="ECO:0007669"/>
    <property type="project" value="TreeGrafter"/>
</dbReference>
<evidence type="ECO:0000256" key="7">
    <source>
        <dbReference type="ARBA" id="ARBA00022798"/>
    </source>
</evidence>
<evidence type="ECO:0000256" key="10">
    <source>
        <dbReference type="ARBA" id="ARBA00048109"/>
    </source>
</evidence>
<evidence type="ECO:0000256" key="4">
    <source>
        <dbReference type="ARBA" id="ARBA00013244"/>
    </source>
</evidence>
<dbReference type="GO" id="GO:0005886">
    <property type="term" value="C:plasma membrane"/>
    <property type="evidence" value="ECO:0007669"/>
    <property type="project" value="TreeGrafter"/>
</dbReference>
<dbReference type="Gene3D" id="3.30.559.30">
    <property type="entry name" value="Nonribosomal peptide synthetase, condensation domain"/>
    <property type="match status" value="1"/>
</dbReference>
<protein>
    <recommendedName>
        <fullName evidence="4">diacylglycerol O-acyltransferase</fullName>
        <ecNumber evidence="4">2.3.1.20</ecNumber>
    </recommendedName>
</protein>
<dbReference type="RefSeq" id="WP_236089281.1">
    <property type="nucleotide sequence ID" value="NZ_JAKGSG010000031.1"/>
</dbReference>
<dbReference type="Pfam" id="PF03007">
    <property type="entry name" value="WS_DGAT_cat"/>
    <property type="match status" value="1"/>
</dbReference>
<dbReference type="AlphaFoldDB" id="A0AA41QDJ3"/>
<gene>
    <name evidence="13" type="ORF">L1785_10855</name>
</gene>
<comment type="pathway">
    <text evidence="2">Lipid metabolism.</text>
</comment>
<dbReference type="EMBL" id="JAKGSG010000031">
    <property type="protein sequence ID" value="MCF4121480.1"/>
    <property type="molecule type" value="Genomic_DNA"/>
</dbReference>
<keyword evidence="14" id="KW-1185">Reference proteome</keyword>
<evidence type="ECO:0000256" key="2">
    <source>
        <dbReference type="ARBA" id="ARBA00005189"/>
    </source>
</evidence>
<proteinExistence type="inferred from homology"/>
<dbReference type="PANTHER" id="PTHR31650:SF1">
    <property type="entry name" value="WAX ESTER SYNTHASE_DIACYLGLYCEROL ACYLTRANSFERASE 4-RELATED"/>
    <property type="match status" value="1"/>
</dbReference>
<evidence type="ECO:0000313" key="14">
    <source>
        <dbReference type="Proteomes" id="UP001165405"/>
    </source>
</evidence>
<evidence type="ECO:0000259" key="12">
    <source>
        <dbReference type="Pfam" id="PF06974"/>
    </source>
</evidence>
<dbReference type="InterPro" id="IPR009721">
    <property type="entry name" value="O-acyltransferase_WSD1_C"/>
</dbReference>
<dbReference type="GO" id="GO:0006071">
    <property type="term" value="P:glycerol metabolic process"/>
    <property type="evidence" value="ECO:0007669"/>
    <property type="project" value="UniProtKB-KW"/>
</dbReference>
<dbReference type="Pfam" id="PF06974">
    <property type="entry name" value="WS_DGAT_C"/>
    <property type="match status" value="1"/>
</dbReference>
<comment type="similarity">
    <text evidence="3">Belongs to the long-chain O-acyltransferase family.</text>
</comment>
<reference evidence="13" key="1">
    <citation type="submission" date="2022-01" db="EMBL/GenBank/DDBJ databases">
        <title>Antribacter sp. nov., isolated from Guizhou of China.</title>
        <authorList>
            <person name="Chengliang C."/>
            <person name="Ya Z."/>
        </authorList>
    </citation>
    <scope>NUCLEOTIDE SEQUENCE</scope>
    <source>
        <strain evidence="13">KLBMP 9083</strain>
    </source>
</reference>
<evidence type="ECO:0000256" key="6">
    <source>
        <dbReference type="ARBA" id="ARBA00022679"/>
    </source>
</evidence>
<dbReference type="GO" id="GO:0051701">
    <property type="term" value="P:biological process involved in interaction with host"/>
    <property type="evidence" value="ECO:0007669"/>
    <property type="project" value="TreeGrafter"/>
</dbReference>
<dbReference type="Proteomes" id="UP001165405">
    <property type="component" value="Unassembled WGS sequence"/>
</dbReference>
<dbReference type="GO" id="GO:0004144">
    <property type="term" value="F:diacylglycerol O-acyltransferase activity"/>
    <property type="evidence" value="ECO:0007669"/>
    <property type="project" value="UniProtKB-EC"/>
</dbReference>
<keyword evidence="6" id="KW-0808">Transferase</keyword>
<feature type="domain" description="O-acyltransferase WSD1-like N-terminal" evidence="11">
    <location>
        <begin position="5"/>
        <end position="245"/>
    </location>
</feature>
<evidence type="ECO:0000256" key="9">
    <source>
        <dbReference type="ARBA" id="ARBA00023315"/>
    </source>
</evidence>
<evidence type="ECO:0000256" key="5">
    <source>
        <dbReference type="ARBA" id="ARBA00022516"/>
    </source>
</evidence>
<feature type="domain" description="O-acyltransferase WSD1 C-terminal" evidence="12">
    <location>
        <begin position="284"/>
        <end position="421"/>
    </location>
</feature>
<evidence type="ECO:0000259" key="11">
    <source>
        <dbReference type="Pfam" id="PF03007"/>
    </source>
</evidence>
<dbReference type="EC" id="2.3.1.20" evidence="4"/>
<keyword evidence="5" id="KW-0444">Lipid biosynthesis</keyword>
<dbReference type="PANTHER" id="PTHR31650">
    <property type="entry name" value="O-ACYLTRANSFERASE (WSD1-LIKE) FAMILY PROTEIN"/>
    <property type="match status" value="1"/>
</dbReference>
<dbReference type="InterPro" id="IPR023213">
    <property type="entry name" value="CAT-like_dom_sf"/>
</dbReference>
<evidence type="ECO:0000256" key="8">
    <source>
        <dbReference type="ARBA" id="ARBA00023098"/>
    </source>
</evidence>
<dbReference type="GO" id="GO:0001666">
    <property type="term" value="P:response to hypoxia"/>
    <property type="evidence" value="ECO:0007669"/>
    <property type="project" value="TreeGrafter"/>
</dbReference>
<dbReference type="GO" id="GO:0019432">
    <property type="term" value="P:triglyceride biosynthetic process"/>
    <property type="evidence" value="ECO:0007669"/>
    <property type="project" value="TreeGrafter"/>
</dbReference>
<comment type="caution">
    <text evidence="13">The sequence shown here is derived from an EMBL/GenBank/DDBJ whole genome shotgun (WGS) entry which is preliminary data.</text>
</comment>
<comment type="catalytic activity">
    <reaction evidence="10">
        <text>an acyl-CoA + a 1,2-diacyl-sn-glycerol = a triacyl-sn-glycerol + CoA</text>
        <dbReference type="Rhea" id="RHEA:10868"/>
        <dbReference type="ChEBI" id="CHEBI:17815"/>
        <dbReference type="ChEBI" id="CHEBI:57287"/>
        <dbReference type="ChEBI" id="CHEBI:58342"/>
        <dbReference type="ChEBI" id="CHEBI:64615"/>
        <dbReference type="EC" id="2.3.1.20"/>
    </reaction>
</comment>
<dbReference type="InterPro" id="IPR004255">
    <property type="entry name" value="O-acyltransferase_WSD1_N"/>
</dbReference>
<keyword evidence="9" id="KW-0012">Acyltransferase</keyword>
<keyword evidence="7" id="KW-0319">Glycerol metabolism</keyword>
<dbReference type="InterPro" id="IPR045034">
    <property type="entry name" value="O-acyltransferase_WSD1-like"/>
</dbReference>
<accession>A0AA41QDJ3</accession>
<sequence>MTERLTAADASNIAMDTPYQVNVFLMAGVLAPGGPVGPDGGVDLRELRSALADRVVVAPRLAQRVRRVRRALVWQPVSLDLAQHVRRVAPVDGQGGFEALCARLIVTPLPLDRPLWELLVVPGVAPARTGVVFRVHHAMADGVAAVRLAQALMDPAVPTTGAREPSSARQAAAAPGLTGRRRVLRARLRTVASGVERTAAVLRPAVPRTALLGRIGPRRAVAFVDVELDALAVGADLAGATVNDALLAAVAAAVRAALLACGEEPPASLPASVPVALRERGPSGNAVGVMLVPLPLGEADVVRRLRRVAELTRAGKEEARSRGTFELTRTRLGTWLFMRLARHQRLVALFVTNVPGPRHPLALAGARLERIWPVTPLAGNVRLGVAAISYDGVLRCAVHCDGDAVPAAVIARTLQDELARIASLA</sequence>
<organism evidence="13 14">
    <name type="scientific">Antribacter soli</name>
    <dbReference type="NCBI Taxonomy" id="2910976"/>
    <lineage>
        <taxon>Bacteria</taxon>
        <taxon>Bacillati</taxon>
        <taxon>Actinomycetota</taxon>
        <taxon>Actinomycetes</taxon>
        <taxon>Micrococcales</taxon>
        <taxon>Promicromonosporaceae</taxon>
        <taxon>Antribacter</taxon>
    </lineage>
</organism>
<evidence type="ECO:0000256" key="1">
    <source>
        <dbReference type="ARBA" id="ARBA00004771"/>
    </source>
</evidence>